<feature type="region of interest" description="Disordered" evidence="1">
    <location>
        <begin position="71"/>
        <end position="93"/>
    </location>
</feature>
<comment type="caution">
    <text evidence="2">The sequence shown here is derived from an EMBL/GenBank/DDBJ whole genome shotgun (WGS) entry which is preliminary data.</text>
</comment>
<accession>A0A6A3CYB4</accession>
<name>A0A6A3CYB4_HIBSY</name>
<gene>
    <name evidence="2" type="ORF">F3Y22_tig00000773pilonHSYRG00143</name>
</gene>
<sequence length="93" mass="10617">MEMNFDSKSLDLVRDWKSSSSLDIEDPQLPVFVPEDPAINSNEMKLQREMAADFNVDSCGVEMMTVDKDTRWSSSYHKPQSDASSNYFKPNFG</sequence>
<dbReference type="AlphaFoldDB" id="A0A6A3CYB4"/>
<dbReference type="Proteomes" id="UP000436088">
    <property type="component" value="Unassembled WGS sequence"/>
</dbReference>
<protein>
    <submittedName>
        <fullName evidence="2">Uncharacterized protein</fullName>
    </submittedName>
</protein>
<reference evidence="2" key="1">
    <citation type="submission" date="2019-09" db="EMBL/GenBank/DDBJ databases">
        <title>Draft genome information of white flower Hibiscus syriacus.</title>
        <authorList>
            <person name="Kim Y.-M."/>
        </authorList>
    </citation>
    <scope>NUCLEOTIDE SEQUENCE [LARGE SCALE GENOMIC DNA]</scope>
    <source>
        <strain evidence="2">YM2019G1</strain>
    </source>
</reference>
<feature type="compositionally biased region" description="Polar residues" evidence="1">
    <location>
        <begin position="72"/>
        <end position="93"/>
    </location>
</feature>
<proteinExistence type="predicted"/>
<evidence type="ECO:0000313" key="2">
    <source>
        <dbReference type="EMBL" id="KAE8734310.1"/>
    </source>
</evidence>
<evidence type="ECO:0000313" key="3">
    <source>
        <dbReference type="Proteomes" id="UP000436088"/>
    </source>
</evidence>
<keyword evidence="3" id="KW-1185">Reference proteome</keyword>
<organism evidence="2 3">
    <name type="scientific">Hibiscus syriacus</name>
    <name type="common">Rose of Sharon</name>
    <dbReference type="NCBI Taxonomy" id="106335"/>
    <lineage>
        <taxon>Eukaryota</taxon>
        <taxon>Viridiplantae</taxon>
        <taxon>Streptophyta</taxon>
        <taxon>Embryophyta</taxon>
        <taxon>Tracheophyta</taxon>
        <taxon>Spermatophyta</taxon>
        <taxon>Magnoliopsida</taxon>
        <taxon>eudicotyledons</taxon>
        <taxon>Gunneridae</taxon>
        <taxon>Pentapetalae</taxon>
        <taxon>rosids</taxon>
        <taxon>malvids</taxon>
        <taxon>Malvales</taxon>
        <taxon>Malvaceae</taxon>
        <taxon>Malvoideae</taxon>
        <taxon>Hibiscus</taxon>
    </lineage>
</organism>
<evidence type="ECO:0000256" key="1">
    <source>
        <dbReference type="SAM" id="MobiDB-lite"/>
    </source>
</evidence>
<dbReference type="EMBL" id="VEPZ02000072">
    <property type="protein sequence ID" value="KAE8734310.1"/>
    <property type="molecule type" value="Genomic_DNA"/>
</dbReference>